<evidence type="ECO:0000256" key="1">
    <source>
        <dbReference type="SAM" id="MobiDB-lite"/>
    </source>
</evidence>
<evidence type="ECO:0000313" key="4">
    <source>
        <dbReference type="WBParaSite" id="BPAG_0001359401-mRNA-1"/>
    </source>
</evidence>
<protein>
    <submittedName>
        <fullName evidence="4">S ribonuclease</fullName>
    </submittedName>
</protein>
<dbReference type="EMBL" id="UZAD01013405">
    <property type="protein sequence ID" value="VDN94707.1"/>
    <property type="molecule type" value="Genomic_DNA"/>
</dbReference>
<reference evidence="4" key="1">
    <citation type="submission" date="2017-02" db="UniProtKB">
        <authorList>
            <consortium name="WormBaseParasite"/>
        </authorList>
    </citation>
    <scope>IDENTIFICATION</scope>
</reference>
<dbReference type="WBParaSite" id="BPAG_0001359401-mRNA-1">
    <property type="protein sequence ID" value="BPAG_0001359401-mRNA-1"/>
    <property type="gene ID" value="BPAG_0001359401"/>
</dbReference>
<keyword evidence="3" id="KW-1185">Reference proteome</keyword>
<reference evidence="2 3" key="2">
    <citation type="submission" date="2018-11" db="EMBL/GenBank/DDBJ databases">
        <authorList>
            <consortium name="Pathogen Informatics"/>
        </authorList>
    </citation>
    <scope>NUCLEOTIDE SEQUENCE [LARGE SCALE GENOMIC DNA]</scope>
</reference>
<gene>
    <name evidence="2" type="ORF">BPAG_LOCUS13522</name>
</gene>
<sequence>MIINWLYENSGKRDIANIHPSNHTLVLNCCSKLPEGNDGGDDDDDDMKGKGCKSRSNGGQRCADNDDDGLCLGKKDELGKEEDRRGREGELWDRKKVVPGCYNRKYRLLFEDEKVRCE</sequence>
<name>A0A0N4TX97_BRUPA</name>
<evidence type="ECO:0000313" key="3">
    <source>
        <dbReference type="Proteomes" id="UP000278627"/>
    </source>
</evidence>
<dbReference type="Proteomes" id="UP000278627">
    <property type="component" value="Unassembled WGS sequence"/>
</dbReference>
<accession>A0A0N4TX97</accession>
<proteinExistence type="predicted"/>
<dbReference type="AlphaFoldDB" id="A0A0N4TX97"/>
<organism evidence="4">
    <name type="scientific">Brugia pahangi</name>
    <name type="common">Filarial nematode worm</name>
    <dbReference type="NCBI Taxonomy" id="6280"/>
    <lineage>
        <taxon>Eukaryota</taxon>
        <taxon>Metazoa</taxon>
        <taxon>Ecdysozoa</taxon>
        <taxon>Nematoda</taxon>
        <taxon>Chromadorea</taxon>
        <taxon>Rhabditida</taxon>
        <taxon>Spirurina</taxon>
        <taxon>Spiruromorpha</taxon>
        <taxon>Filarioidea</taxon>
        <taxon>Onchocercidae</taxon>
        <taxon>Brugia</taxon>
    </lineage>
</organism>
<evidence type="ECO:0000313" key="2">
    <source>
        <dbReference type="EMBL" id="VDN94707.1"/>
    </source>
</evidence>
<feature type="region of interest" description="Disordered" evidence="1">
    <location>
        <begin position="37"/>
        <end position="74"/>
    </location>
</feature>